<gene>
    <name evidence="9" type="ORF">NQ314_000316</name>
</gene>
<proteinExistence type="inferred from homology"/>
<reference evidence="9" key="1">
    <citation type="journal article" date="2023" name="Insect Mol. Biol.">
        <title>Genome sequencing provides insights into the evolution of gene families encoding plant cell wall-degrading enzymes in longhorned beetles.</title>
        <authorList>
            <person name="Shin N.R."/>
            <person name="Okamura Y."/>
            <person name="Kirsch R."/>
            <person name="Pauchet Y."/>
        </authorList>
    </citation>
    <scope>NUCLEOTIDE SEQUENCE</scope>
    <source>
        <strain evidence="9">RBIC_L_NR</strain>
    </source>
</reference>
<evidence type="ECO:0000256" key="5">
    <source>
        <dbReference type="ARBA" id="ARBA00022723"/>
    </source>
</evidence>
<name>A0AAV8ZV92_9CUCU</name>
<comment type="subcellular location">
    <subcellularLocation>
        <location evidence="2">Nucleus</location>
    </subcellularLocation>
</comment>
<dbReference type="EMBL" id="JANEYF010000115">
    <property type="protein sequence ID" value="KAJ8972186.1"/>
    <property type="molecule type" value="Genomic_DNA"/>
</dbReference>
<dbReference type="GO" id="GO:0016787">
    <property type="term" value="F:hydrolase activity"/>
    <property type="evidence" value="ECO:0007669"/>
    <property type="project" value="UniProtKB-KW"/>
</dbReference>
<comment type="similarity">
    <text evidence="3">Belongs to the HARBI1 family.</text>
</comment>
<evidence type="ECO:0000256" key="3">
    <source>
        <dbReference type="ARBA" id="ARBA00006958"/>
    </source>
</evidence>
<evidence type="ECO:0000256" key="7">
    <source>
        <dbReference type="ARBA" id="ARBA00023242"/>
    </source>
</evidence>
<feature type="domain" description="DDE Tnp4" evidence="8">
    <location>
        <begin position="24"/>
        <end position="101"/>
    </location>
</feature>
<dbReference type="GO" id="GO:0004518">
    <property type="term" value="F:nuclease activity"/>
    <property type="evidence" value="ECO:0007669"/>
    <property type="project" value="UniProtKB-KW"/>
</dbReference>
<evidence type="ECO:0000256" key="4">
    <source>
        <dbReference type="ARBA" id="ARBA00022722"/>
    </source>
</evidence>
<dbReference type="GO" id="GO:0046872">
    <property type="term" value="F:metal ion binding"/>
    <property type="evidence" value="ECO:0007669"/>
    <property type="project" value="UniProtKB-KW"/>
</dbReference>
<protein>
    <recommendedName>
        <fullName evidence="8">DDE Tnp4 domain-containing protein</fullName>
    </recommendedName>
</protein>
<keyword evidence="7" id="KW-0539">Nucleus</keyword>
<evidence type="ECO:0000256" key="2">
    <source>
        <dbReference type="ARBA" id="ARBA00004123"/>
    </source>
</evidence>
<dbReference type="InterPro" id="IPR045249">
    <property type="entry name" value="HARBI1-like"/>
</dbReference>
<evidence type="ECO:0000256" key="1">
    <source>
        <dbReference type="ARBA" id="ARBA00001968"/>
    </source>
</evidence>
<dbReference type="InterPro" id="IPR027806">
    <property type="entry name" value="HARBI1_dom"/>
</dbReference>
<dbReference type="AlphaFoldDB" id="A0AAV8ZV92"/>
<evidence type="ECO:0000256" key="6">
    <source>
        <dbReference type="ARBA" id="ARBA00022801"/>
    </source>
</evidence>
<keyword evidence="6" id="KW-0378">Hydrolase</keyword>
<organism evidence="9 10">
    <name type="scientific">Rhamnusium bicolor</name>
    <dbReference type="NCBI Taxonomy" id="1586634"/>
    <lineage>
        <taxon>Eukaryota</taxon>
        <taxon>Metazoa</taxon>
        <taxon>Ecdysozoa</taxon>
        <taxon>Arthropoda</taxon>
        <taxon>Hexapoda</taxon>
        <taxon>Insecta</taxon>
        <taxon>Pterygota</taxon>
        <taxon>Neoptera</taxon>
        <taxon>Endopterygota</taxon>
        <taxon>Coleoptera</taxon>
        <taxon>Polyphaga</taxon>
        <taxon>Cucujiformia</taxon>
        <taxon>Chrysomeloidea</taxon>
        <taxon>Cerambycidae</taxon>
        <taxon>Lepturinae</taxon>
        <taxon>Rhagiini</taxon>
        <taxon>Rhamnusium</taxon>
    </lineage>
</organism>
<evidence type="ECO:0000313" key="9">
    <source>
        <dbReference type="EMBL" id="KAJ8972186.1"/>
    </source>
</evidence>
<dbReference type="GO" id="GO:0005634">
    <property type="term" value="C:nucleus"/>
    <property type="evidence" value="ECO:0007669"/>
    <property type="project" value="UniProtKB-SubCell"/>
</dbReference>
<keyword evidence="10" id="KW-1185">Reference proteome</keyword>
<evidence type="ECO:0000259" key="8">
    <source>
        <dbReference type="Pfam" id="PF13359"/>
    </source>
</evidence>
<comment type="caution">
    <text evidence="9">The sequence shown here is derived from an EMBL/GenBank/DDBJ whole genome shotgun (WGS) entry which is preliminary data.</text>
</comment>
<keyword evidence="4" id="KW-0540">Nuclease</keyword>
<dbReference type="Pfam" id="PF13359">
    <property type="entry name" value="DDE_Tnp_4"/>
    <property type="match status" value="1"/>
</dbReference>
<dbReference type="PANTHER" id="PTHR22930:SF269">
    <property type="entry name" value="NUCLEASE HARBI1-LIKE PROTEIN"/>
    <property type="match status" value="1"/>
</dbReference>
<sequence length="129" mass="14911">MLNGSLGIPPASPISDEPVNYPFVIIEDEVFPLSENLLRPYGGENLSYEKEVFNYRLSRARRYIECCFGILANKWRIFHRPLNVNINIAQDIIKVCCLLHNFVRVRDGRRYDETMTIGTMDNVNADTRS</sequence>
<evidence type="ECO:0000313" key="10">
    <source>
        <dbReference type="Proteomes" id="UP001162156"/>
    </source>
</evidence>
<dbReference type="PANTHER" id="PTHR22930">
    <property type="match status" value="1"/>
</dbReference>
<dbReference type="Proteomes" id="UP001162156">
    <property type="component" value="Unassembled WGS sequence"/>
</dbReference>
<accession>A0AAV8ZV92</accession>
<comment type="cofactor">
    <cofactor evidence="1">
        <name>a divalent metal cation</name>
        <dbReference type="ChEBI" id="CHEBI:60240"/>
    </cofactor>
</comment>
<keyword evidence="5" id="KW-0479">Metal-binding</keyword>